<dbReference type="Proteomes" id="UP000277094">
    <property type="component" value="Unassembled WGS sequence"/>
</dbReference>
<comment type="caution">
    <text evidence="6">The sequence shown here is derived from an EMBL/GenBank/DDBJ whole genome shotgun (WGS) entry which is preliminary data.</text>
</comment>
<dbReference type="SMART" id="SM00065">
    <property type="entry name" value="GAF"/>
    <property type="match status" value="1"/>
</dbReference>
<dbReference type="GO" id="GO:0003723">
    <property type="term" value="F:RNA binding"/>
    <property type="evidence" value="ECO:0007669"/>
    <property type="project" value="InterPro"/>
</dbReference>
<protein>
    <submittedName>
        <fullName evidence="6">ANTAR domain-containing protein</fullName>
    </submittedName>
</protein>
<gene>
    <name evidence="6" type="ORF">EFL95_08950</name>
</gene>
<dbReference type="SUPFAM" id="SSF52172">
    <property type="entry name" value="CheY-like"/>
    <property type="match status" value="1"/>
</dbReference>
<dbReference type="Gene3D" id="1.10.10.10">
    <property type="entry name" value="Winged helix-like DNA-binding domain superfamily/Winged helix DNA-binding domain"/>
    <property type="match status" value="1"/>
</dbReference>
<evidence type="ECO:0000256" key="3">
    <source>
        <dbReference type="ARBA" id="ARBA00023015"/>
    </source>
</evidence>
<dbReference type="SUPFAM" id="SSF55781">
    <property type="entry name" value="GAF domain-like"/>
    <property type="match status" value="1"/>
</dbReference>
<evidence type="ECO:0000256" key="2">
    <source>
        <dbReference type="ARBA" id="ARBA00022777"/>
    </source>
</evidence>
<keyword evidence="1" id="KW-0808">Transferase</keyword>
<dbReference type="Gene3D" id="3.30.450.40">
    <property type="match status" value="1"/>
</dbReference>
<sequence length="229" mass="24528">MTESSILETLRALAALAVSDDDLAETAEGVVALACETLDCQHAGLTVFRSGGSFETLAPTGPLVSEADQLQYQLGEGPCVEAAWEEETFVSNDLARDPRYPNWGPKAAAMGFGSLLAARLSIGGSTIGALNLYATETREYSADDRDTAVVFASHAAATLMTVRERDNLKEAVEGRTLIGQAQGILMERFDLDASRSFAVLRRFSQAQNIKLRTVAELVIENGTLPDLEA</sequence>
<dbReference type="AlphaFoldDB" id="A0A3N0DU74"/>
<dbReference type="GO" id="GO:0016301">
    <property type="term" value="F:kinase activity"/>
    <property type="evidence" value="ECO:0007669"/>
    <property type="project" value="UniProtKB-KW"/>
</dbReference>
<organism evidence="6 7">
    <name type="scientific">Nocardioides marmorisolisilvae</name>
    <dbReference type="NCBI Taxonomy" id="1542737"/>
    <lineage>
        <taxon>Bacteria</taxon>
        <taxon>Bacillati</taxon>
        <taxon>Actinomycetota</taxon>
        <taxon>Actinomycetes</taxon>
        <taxon>Propionibacteriales</taxon>
        <taxon>Nocardioidaceae</taxon>
        <taxon>Nocardioides</taxon>
    </lineage>
</organism>
<dbReference type="InterPro" id="IPR029016">
    <property type="entry name" value="GAF-like_dom_sf"/>
</dbReference>
<dbReference type="InterPro" id="IPR003018">
    <property type="entry name" value="GAF"/>
</dbReference>
<evidence type="ECO:0000256" key="1">
    <source>
        <dbReference type="ARBA" id="ARBA00022679"/>
    </source>
</evidence>
<dbReference type="InterPro" id="IPR036388">
    <property type="entry name" value="WH-like_DNA-bd_sf"/>
</dbReference>
<dbReference type="InterPro" id="IPR005561">
    <property type="entry name" value="ANTAR"/>
</dbReference>
<keyword evidence="7" id="KW-1185">Reference proteome</keyword>
<dbReference type="InterPro" id="IPR011006">
    <property type="entry name" value="CheY-like_superfamily"/>
</dbReference>
<proteinExistence type="predicted"/>
<keyword evidence="4" id="KW-0804">Transcription</keyword>
<dbReference type="PIRSF" id="PIRSF036625">
    <property type="entry name" value="GAF_ANTAR"/>
    <property type="match status" value="1"/>
</dbReference>
<dbReference type="EMBL" id="RJSG01000002">
    <property type="protein sequence ID" value="RNL79150.1"/>
    <property type="molecule type" value="Genomic_DNA"/>
</dbReference>
<keyword evidence="2" id="KW-0418">Kinase</keyword>
<dbReference type="OrthoDB" id="7466251at2"/>
<feature type="domain" description="ANTAR" evidence="5">
    <location>
        <begin position="158"/>
        <end position="219"/>
    </location>
</feature>
<dbReference type="InterPro" id="IPR012074">
    <property type="entry name" value="GAF_ANTAR"/>
</dbReference>
<accession>A0A3N0DU74</accession>
<name>A0A3N0DU74_9ACTN</name>
<dbReference type="SMART" id="SM01012">
    <property type="entry name" value="ANTAR"/>
    <property type="match status" value="1"/>
</dbReference>
<dbReference type="RefSeq" id="WP_123233652.1">
    <property type="nucleotide sequence ID" value="NZ_RJSG01000002.1"/>
</dbReference>
<dbReference type="Pfam" id="PF13185">
    <property type="entry name" value="GAF_2"/>
    <property type="match status" value="1"/>
</dbReference>
<reference evidence="6 7" key="1">
    <citation type="submission" date="2018-11" db="EMBL/GenBank/DDBJ databases">
        <authorList>
            <person name="Li F."/>
        </authorList>
    </citation>
    <scope>NUCLEOTIDE SEQUENCE [LARGE SCALE GENOMIC DNA]</scope>
    <source>
        <strain evidence="6 7">KIS18-7</strain>
    </source>
</reference>
<evidence type="ECO:0000256" key="4">
    <source>
        <dbReference type="ARBA" id="ARBA00023163"/>
    </source>
</evidence>
<evidence type="ECO:0000259" key="5">
    <source>
        <dbReference type="PROSITE" id="PS50921"/>
    </source>
</evidence>
<evidence type="ECO:0000313" key="7">
    <source>
        <dbReference type="Proteomes" id="UP000277094"/>
    </source>
</evidence>
<evidence type="ECO:0000313" key="6">
    <source>
        <dbReference type="EMBL" id="RNL79150.1"/>
    </source>
</evidence>
<dbReference type="Pfam" id="PF03861">
    <property type="entry name" value="ANTAR"/>
    <property type="match status" value="1"/>
</dbReference>
<keyword evidence="3" id="KW-0805">Transcription regulation</keyword>
<dbReference type="PROSITE" id="PS50921">
    <property type="entry name" value="ANTAR"/>
    <property type="match status" value="1"/>
</dbReference>